<keyword evidence="2" id="KW-1185">Reference proteome</keyword>
<name>A0AAV5HH59_9ROSI</name>
<evidence type="ECO:0000313" key="1">
    <source>
        <dbReference type="EMBL" id="GKU88132.1"/>
    </source>
</evidence>
<dbReference type="EMBL" id="BPVZ01000002">
    <property type="protein sequence ID" value="GKU88132.1"/>
    <property type="molecule type" value="Genomic_DNA"/>
</dbReference>
<dbReference type="AlphaFoldDB" id="A0AAV5HH59"/>
<reference evidence="1 2" key="1">
    <citation type="journal article" date="2021" name="Commun. Biol.">
        <title>The genome of Shorea leprosula (Dipterocarpaceae) highlights the ecological relevance of drought in aseasonal tropical rainforests.</title>
        <authorList>
            <person name="Ng K.K.S."/>
            <person name="Kobayashi M.J."/>
            <person name="Fawcett J.A."/>
            <person name="Hatakeyama M."/>
            <person name="Paape T."/>
            <person name="Ng C.H."/>
            <person name="Ang C.C."/>
            <person name="Tnah L.H."/>
            <person name="Lee C.T."/>
            <person name="Nishiyama T."/>
            <person name="Sese J."/>
            <person name="O'Brien M.J."/>
            <person name="Copetti D."/>
            <person name="Mohd Noor M.I."/>
            <person name="Ong R.C."/>
            <person name="Putra M."/>
            <person name="Sireger I.Z."/>
            <person name="Indrioko S."/>
            <person name="Kosugi Y."/>
            <person name="Izuno A."/>
            <person name="Isagi Y."/>
            <person name="Lee S.L."/>
            <person name="Shimizu K.K."/>
        </authorList>
    </citation>
    <scope>NUCLEOTIDE SEQUENCE [LARGE SCALE GENOMIC DNA]</scope>
    <source>
        <strain evidence="1">214</strain>
    </source>
</reference>
<organism evidence="1 2">
    <name type="scientific">Rubroshorea leprosula</name>
    <dbReference type="NCBI Taxonomy" id="152421"/>
    <lineage>
        <taxon>Eukaryota</taxon>
        <taxon>Viridiplantae</taxon>
        <taxon>Streptophyta</taxon>
        <taxon>Embryophyta</taxon>
        <taxon>Tracheophyta</taxon>
        <taxon>Spermatophyta</taxon>
        <taxon>Magnoliopsida</taxon>
        <taxon>eudicotyledons</taxon>
        <taxon>Gunneridae</taxon>
        <taxon>Pentapetalae</taxon>
        <taxon>rosids</taxon>
        <taxon>malvids</taxon>
        <taxon>Malvales</taxon>
        <taxon>Dipterocarpaceae</taxon>
        <taxon>Rubroshorea</taxon>
    </lineage>
</organism>
<accession>A0AAV5HH59</accession>
<sequence length="281" mass="32103">MQGNDAPALRTNILYIAPGRAPNFRRELEFLDLLSRPFAYVNHFQIFANDQDLFMAVIGPGNSVLSWVVHSNFQPVHSSVHVPQMDVVELRRRVENIRRDEQLLILVHVGQNIPDMQEHVAMDWATKILTIYKHGHLGQQMNLNPNLPPPGQQISINNAVLRHQLEQIFGPFYNHSIDFLRNALHPVTLTARQDGSLEINSPTMNEARNFDHNSFAHHGNPLEQEVNITYRLQSLRCLADYGARIMQPYTILMLTPPFALVVDHAFVFPNEPAFTTDQIIP</sequence>
<gene>
    <name evidence="1" type="ORF">SLEP1_g2433</name>
</gene>
<proteinExistence type="predicted"/>
<protein>
    <submittedName>
        <fullName evidence="1">Uncharacterized protein</fullName>
    </submittedName>
</protein>
<dbReference type="Proteomes" id="UP001054252">
    <property type="component" value="Unassembled WGS sequence"/>
</dbReference>
<evidence type="ECO:0000313" key="2">
    <source>
        <dbReference type="Proteomes" id="UP001054252"/>
    </source>
</evidence>
<comment type="caution">
    <text evidence="1">The sequence shown here is derived from an EMBL/GenBank/DDBJ whole genome shotgun (WGS) entry which is preliminary data.</text>
</comment>